<proteinExistence type="predicted"/>
<dbReference type="AlphaFoldDB" id="A0AAV4V0B9"/>
<gene>
    <name evidence="2" type="ORF">CEXT_516771</name>
</gene>
<accession>A0AAV4V0B9</accession>
<reference evidence="2 3" key="1">
    <citation type="submission" date="2021-06" db="EMBL/GenBank/DDBJ databases">
        <title>Caerostris extrusa draft genome.</title>
        <authorList>
            <person name="Kono N."/>
            <person name="Arakawa K."/>
        </authorList>
    </citation>
    <scope>NUCLEOTIDE SEQUENCE [LARGE SCALE GENOMIC DNA]</scope>
</reference>
<organism evidence="2 3">
    <name type="scientific">Caerostris extrusa</name>
    <name type="common">Bark spider</name>
    <name type="synonym">Caerostris bankana</name>
    <dbReference type="NCBI Taxonomy" id="172846"/>
    <lineage>
        <taxon>Eukaryota</taxon>
        <taxon>Metazoa</taxon>
        <taxon>Ecdysozoa</taxon>
        <taxon>Arthropoda</taxon>
        <taxon>Chelicerata</taxon>
        <taxon>Arachnida</taxon>
        <taxon>Araneae</taxon>
        <taxon>Araneomorphae</taxon>
        <taxon>Entelegynae</taxon>
        <taxon>Araneoidea</taxon>
        <taxon>Araneidae</taxon>
        <taxon>Caerostris</taxon>
    </lineage>
</organism>
<feature type="region of interest" description="Disordered" evidence="1">
    <location>
        <begin position="1"/>
        <end position="20"/>
    </location>
</feature>
<sequence>MQGRTAVTERRNEEAAVRGAMSQRVLKVKSGAGASARDWRKQTNRCCAGGSAHFNSPPFQLVLRRGISYTLGQRFVDTDYYKHTKNNPENHQKICSYRSKSR</sequence>
<feature type="compositionally biased region" description="Basic and acidic residues" evidence="1">
    <location>
        <begin position="7"/>
        <end position="16"/>
    </location>
</feature>
<evidence type="ECO:0000256" key="1">
    <source>
        <dbReference type="SAM" id="MobiDB-lite"/>
    </source>
</evidence>
<comment type="caution">
    <text evidence="2">The sequence shown here is derived from an EMBL/GenBank/DDBJ whole genome shotgun (WGS) entry which is preliminary data.</text>
</comment>
<dbReference type="EMBL" id="BPLR01013767">
    <property type="protein sequence ID" value="GIY63632.1"/>
    <property type="molecule type" value="Genomic_DNA"/>
</dbReference>
<evidence type="ECO:0000313" key="3">
    <source>
        <dbReference type="Proteomes" id="UP001054945"/>
    </source>
</evidence>
<name>A0AAV4V0B9_CAEEX</name>
<keyword evidence="3" id="KW-1185">Reference proteome</keyword>
<protein>
    <submittedName>
        <fullName evidence="2">Uncharacterized protein</fullName>
    </submittedName>
</protein>
<dbReference type="Proteomes" id="UP001054945">
    <property type="component" value="Unassembled WGS sequence"/>
</dbReference>
<evidence type="ECO:0000313" key="2">
    <source>
        <dbReference type="EMBL" id="GIY63632.1"/>
    </source>
</evidence>